<evidence type="ECO:0000256" key="1">
    <source>
        <dbReference type="SAM" id="MobiDB-lite"/>
    </source>
</evidence>
<proteinExistence type="predicted"/>
<sequence length="166" mass="17693">MCGWARPPDYEVPAELQAEEEQRQLKLPTANFLNSCPDICDHVFTDASGSASATSASLMNLTQGSLIPVPAQQGFECPICLCDVGGDDDDGDGIRGLRLRECGHEDMCCSVRRGARSAPNARCFSRKRRRLRLADVPPCAAPRSGWPPAARAGDPAARVTPLAAAA</sequence>
<organism evidence="2 3">
    <name type="scientific">Macrostomum lignano</name>
    <dbReference type="NCBI Taxonomy" id="282301"/>
    <lineage>
        <taxon>Eukaryota</taxon>
        <taxon>Metazoa</taxon>
        <taxon>Spiralia</taxon>
        <taxon>Lophotrochozoa</taxon>
        <taxon>Platyhelminthes</taxon>
        <taxon>Rhabditophora</taxon>
        <taxon>Macrostomorpha</taxon>
        <taxon>Macrostomida</taxon>
        <taxon>Macrostomidae</taxon>
        <taxon>Macrostomum</taxon>
    </lineage>
</organism>
<dbReference type="AlphaFoldDB" id="A0A1I8F738"/>
<dbReference type="WBParaSite" id="maker-unitig_23058-snap-gene-0.1-mRNA-1">
    <property type="protein sequence ID" value="maker-unitig_23058-snap-gene-0.1-mRNA-1"/>
    <property type="gene ID" value="maker-unitig_23058-snap-gene-0.1"/>
</dbReference>
<evidence type="ECO:0000313" key="3">
    <source>
        <dbReference type="WBParaSite" id="maker-unitig_23058-snap-gene-0.1-mRNA-1"/>
    </source>
</evidence>
<feature type="region of interest" description="Disordered" evidence="1">
    <location>
        <begin position="144"/>
        <end position="166"/>
    </location>
</feature>
<dbReference type="Proteomes" id="UP000095280">
    <property type="component" value="Unplaced"/>
</dbReference>
<reference evidence="3" key="1">
    <citation type="submission" date="2016-11" db="UniProtKB">
        <authorList>
            <consortium name="WormBaseParasite"/>
        </authorList>
    </citation>
    <scope>IDENTIFICATION</scope>
</reference>
<accession>A0A1I8F738</accession>
<evidence type="ECO:0000313" key="2">
    <source>
        <dbReference type="Proteomes" id="UP000095280"/>
    </source>
</evidence>
<feature type="compositionally biased region" description="Low complexity" evidence="1">
    <location>
        <begin position="147"/>
        <end position="166"/>
    </location>
</feature>
<keyword evidence="2" id="KW-1185">Reference proteome</keyword>
<protein>
    <submittedName>
        <fullName evidence="3">RING-type domain-containing protein</fullName>
    </submittedName>
</protein>
<name>A0A1I8F738_9PLAT</name>